<dbReference type="InterPro" id="IPR011204">
    <property type="entry name" value="Virulence_RhuM-like"/>
</dbReference>
<dbReference type="STRING" id="522306.CAP2UW1_2708"/>
<name>C7RST9_ACCRE</name>
<proteinExistence type="predicted"/>
<dbReference type="HOGENOM" id="CLU_048266_0_0_4"/>
<dbReference type="Pfam" id="PF13310">
    <property type="entry name" value="Virulence_RhuM"/>
    <property type="match status" value="1"/>
</dbReference>
<dbReference type="PANTHER" id="PTHR35810">
    <property type="entry name" value="CYTOPLASMIC PROTEIN-RELATED"/>
    <property type="match status" value="1"/>
</dbReference>
<organism evidence="1">
    <name type="scientific">Accumulibacter regalis</name>
    <dbReference type="NCBI Taxonomy" id="522306"/>
    <lineage>
        <taxon>Bacteria</taxon>
        <taxon>Pseudomonadati</taxon>
        <taxon>Pseudomonadota</taxon>
        <taxon>Betaproteobacteria</taxon>
        <taxon>Candidatus Accumulibacter</taxon>
    </lineage>
</organism>
<sequence length="356" mass="41240">MSKDKPTAGGRAKKKTEVSLVRSSAAEYLTLVAAVGNSEASVEMRYEDENIWLTQKMMAALYDVSVPAINQHLKRIFSDNELEESSVVKQYLSTATDGKRYETKHYSLQAIIAIGFKIENERAVQFRKWANQIVKDYTIQGWTMDAERLKHGGHITDEFFERQLEKIREIRLSERKFYQKITDIYATALDYDSSATATKRFFAAVQNKMHYAVHGQTAAELIVDRANHERQHMGLTSWEDVPKGKIHRYDVSIAKNYLSEFELGQMQRIVSAYLDMAEMQALRKIPMTMEDWEKRLSGFLQLWDREILRDAGKVTAELAKAHAESEFEKYRIVQDRLFESDFDLLIKQLPEKSDEP</sequence>
<dbReference type="KEGG" id="app:CAP2UW1_2708"/>
<dbReference type="PIRSF" id="PIRSF015268">
    <property type="entry name" value="Virulence_RhuM"/>
    <property type="match status" value="1"/>
</dbReference>
<protein>
    <submittedName>
        <fullName evidence="1">Putative cytoplasmic protein</fullName>
    </submittedName>
</protein>
<gene>
    <name evidence="1" type="ordered locus">CAP2UW1_2708</name>
</gene>
<reference evidence="1" key="2">
    <citation type="submission" date="2009-09" db="EMBL/GenBank/DDBJ databases">
        <title>Complete sequence of chromosome of Candidatus Accumulibacter phosphatis clade IIA str. UW-1.</title>
        <authorList>
            <consortium name="US DOE Joint Genome Institute"/>
            <person name="Martin H.G."/>
            <person name="Ivanova N."/>
            <person name="Kunin V."/>
            <person name="Warnecke F."/>
            <person name="Barry K."/>
            <person name="He S."/>
            <person name="Salamov A."/>
            <person name="Szeto E."/>
            <person name="Dalin E."/>
            <person name="Pangilinan J.L."/>
            <person name="Lapidus A."/>
            <person name="Lowry S."/>
            <person name="Kyrpides N.C."/>
            <person name="McMahon K.D."/>
            <person name="Hugenholtz P."/>
        </authorList>
    </citation>
    <scope>NUCLEOTIDE SEQUENCE [LARGE SCALE GENOMIC DNA]</scope>
    <source>
        <strain evidence="1">UW-1</strain>
    </source>
</reference>
<dbReference type="eggNOG" id="COG3943">
    <property type="taxonomic scope" value="Bacteria"/>
</dbReference>
<accession>C7RST9</accession>
<dbReference type="OrthoDB" id="9802752at2"/>
<dbReference type="PANTHER" id="PTHR35810:SF1">
    <property type="entry name" value="CYTOPLASMIC PROTEIN"/>
    <property type="match status" value="1"/>
</dbReference>
<reference evidence="1" key="1">
    <citation type="submission" date="2009-08" db="EMBL/GenBank/DDBJ databases">
        <authorList>
            <consortium name="US DOE Joint Genome Institute"/>
            <person name="Lucas S."/>
            <person name="Copeland A."/>
            <person name="Lapidus A."/>
            <person name="Glavina del Rio T."/>
            <person name="Dalin E."/>
            <person name="Tice H."/>
            <person name="Bruce D."/>
            <person name="Barry K."/>
            <person name="Pitluck S."/>
            <person name="Lowry S."/>
            <person name="Larimer F."/>
            <person name="Land M."/>
            <person name="Hauser L."/>
            <person name="Kyrpides N."/>
            <person name="Ivanova N."/>
            <person name="McMahon K.D."/>
            <person name="Hugenholtz P."/>
        </authorList>
    </citation>
    <scope>NUCLEOTIDE SEQUENCE</scope>
    <source>
        <strain evidence="1">UW-1</strain>
    </source>
</reference>
<dbReference type="EMBL" id="CP001715">
    <property type="protein sequence ID" value="ACV35991.1"/>
    <property type="molecule type" value="Genomic_DNA"/>
</dbReference>
<dbReference type="AlphaFoldDB" id="C7RST9"/>
<evidence type="ECO:0000313" key="1">
    <source>
        <dbReference type="EMBL" id="ACV35991.1"/>
    </source>
</evidence>